<reference evidence="4 5" key="1">
    <citation type="submission" date="2018-03" db="EMBL/GenBank/DDBJ databases">
        <authorList>
            <person name="Keele B.F."/>
        </authorList>
    </citation>
    <scope>NUCLEOTIDE SEQUENCE [LARGE SCALE GENOMIC DNA]</scope>
    <source>
        <strain evidence="4 5">YL28-9</strain>
    </source>
</reference>
<dbReference type="Pfam" id="PF02525">
    <property type="entry name" value="Flavodoxin_2"/>
    <property type="match status" value="1"/>
</dbReference>
<evidence type="ECO:0000256" key="2">
    <source>
        <dbReference type="ARBA" id="ARBA00023002"/>
    </source>
</evidence>
<keyword evidence="2" id="KW-0560">Oxidoreductase</keyword>
<dbReference type="AlphaFoldDB" id="A0A2T3HL39"/>
<dbReference type="SUPFAM" id="SSF52218">
    <property type="entry name" value="Flavoproteins"/>
    <property type="match status" value="1"/>
</dbReference>
<evidence type="ECO:0000259" key="3">
    <source>
        <dbReference type="Pfam" id="PF02525"/>
    </source>
</evidence>
<sequence length="223" mass="25342">MKVLIVYAHPEPQSFNGAMYRQAIESLQHAGHEVRVADLTGQQFDPVSGRHNFRTLNEPDFFKQQLEELHASRTGGFAAEIAAEQEKLEWCDIMIWQFPLWWFSVPAILKGWVDRVFAMGRIYGAGRLYANGTFKGKRALLSVTMGGAAADYIDGGLNGELAGILRPLHRGILEFTGFTVLEPQVVYGPARLDEQARRTELQRWHERLLQLENEQGIEVGRYR</sequence>
<protein>
    <submittedName>
        <fullName evidence="4">Flavodoxin family protein</fullName>
    </submittedName>
</protein>
<keyword evidence="5" id="KW-1185">Reference proteome</keyword>
<dbReference type="OrthoDB" id="652200at2"/>
<gene>
    <name evidence="4" type="ORF">C7T94_11145</name>
</gene>
<proteinExistence type="inferred from homology"/>
<feature type="domain" description="Flavodoxin-like fold" evidence="3">
    <location>
        <begin position="1"/>
        <end position="208"/>
    </location>
</feature>
<evidence type="ECO:0000313" key="5">
    <source>
        <dbReference type="Proteomes" id="UP000240912"/>
    </source>
</evidence>
<evidence type="ECO:0000256" key="1">
    <source>
        <dbReference type="ARBA" id="ARBA00006252"/>
    </source>
</evidence>
<organism evidence="4 5">
    <name type="scientific">Pedobacter yulinensis</name>
    <dbReference type="NCBI Taxonomy" id="2126353"/>
    <lineage>
        <taxon>Bacteria</taxon>
        <taxon>Pseudomonadati</taxon>
        <taxon>Bacteroidota</taxon>
        <taxon>Sphingobacteriia</taxon>
        <taxon>Sphingobacteriales</taxon>
        <taxon>Sphingobacteriaceae</taxon>
        <taxon>Pedobacter</taxon>
    </lineage>
</organism>
<dbReference type="GO" id="GO:0003955">
    <property type="term" value="F:NAD(P)H dehydrogenase (quinone) activity"/>
    <property type="evidence" value="ECO:0007669"/>
    <property type="project" value="TreeGrafter"/>
</dbReference>
<dbReference type="InterPro" id="IPR003680">
    <property type="entry name" value="Flavodoxin_fold"/>
</dbReference>
<dbReference type="RefSeq" id="WP_107215410.1">
    <property type="nucleotide sequence ID" value="NZ_KZ686269.1"/>
</dbReference>
<comment type="caution">
    <text evidence="4">The sequence shown here is derived from an EMBL/GenBank/DDBJ whole genome shotgun (WGS) entry which is preliminary data.</text>
</comment>
<accession>A0A2T3HL39</accession>
<name>A0A2T3HL39_9SPHI</name>
<dbReference type="PANTHER" id="PTHR10204:SF34">
    <property type="entry name" value="NAD(P)H DEHYDROGENASE [QUINONE] 1 ISOFORM 1"/>
    <property type="match status" value="1"/>
</dbReference>
<dbReference type="Proteomes" id="UP000240912">
    <property type="component" value="Unassembled WGS sequence"/>
</dbReference>
<dbReference type="InterPro" id="IPR051545">
    <property type="entry name" value="NAD(P)H_dehydrogenase_qn"/>
</dbReference>
<dbReference type="InterPro" id="IPR029039">
    <property type="entry name" value="Flavoprotein-like_sf"/>
</dbReference>
<dbReference type="EMBL" id="PYLS01000005">
    <property type="protein sequence ID" value="PST83150.1"/>
    <property type="molecule type" value="Genomic_DNA"/>
</dbReference>
<dbReference type="PANTHER" id="PTHR10204">
    <property type="entry name" value="NAD P H OXIDOREDUCTASE-RELATED"/>
    <property type="match status" value="1"/>
</dbReference>
<dbReference type="GO" id="GO:0005829">
    <property type="term" value="C:cytosol"/>
    <property type="evidence" value="ECO:0007669"/>
    <property type="project" value="TreeGrafter"/>
</dbReference>
<dbReference type="Gene3D" id="3.40.50.360">
    <property type="match status" value="1"/>
</dbReference>
<evidence type="ECO:0000313" key="4">
    <source>
        <dbReference type="EMBL" id="PST83150.1"/>
    </source>
</evidence>
<comment type="similarity">
    <text evidence="1">Belongs to the NAD(P)H dehydrogenase (quinone) family.</text>
</comment>